<dbReference type="PANTHER" id="PTHR22911">
    <property type="entry name" value="ACYL-MALONYL CONDENSING ENZYME-RELATED"/>
    <property type="match status" value="1"/>
</dbReference>
<feature type="transmembrane region" description="Helical" evidence="5">
    <location>
        <begin position="43"/>
        <end position="65"/>
    </location>
</feature>
<keyword evidence="4 5" id="KW-0472">Membrane</keyword>
<feature type="transmembrane region" description="Helical" evidence="5">
    <location>
        <begin position="155"/>
        <end position="176"/>
    </location>
</feature>
<sequence>MQRTTTISTADPKQFALGVTLGILTVFLGSTVAAAGKHLSGQVHISAIVLAQYLICFLMVLPWWLRNGKRAVLTQRLGTHIVRGVSGCACFYTYYLAMQHMPLVEATLFRNTAPLLVPLVILVWYRSAIPSARLIPLIIGFAGVTLVLRPTFDGISIWQLIALSSGVGLAISMVGTRELARTEPESRILFYYFSISLLFVLPFFALNYQPIPSAALPWLLYVGVVMYGTFVIYTKAFSYVPSSILAPTSYFALVFSGLLDWLIWGVVPDLPTVLGIALVVCGGLLILRTPGTGADDN</sequence>
<dbReference type="AlphaFoldDB" id="A0A7W4Z4N2"/>
<evidence type="ECO:0000313" key="7">
    <source>
        <dbReference type="EMBL" id="MBB3046669.1"/>
    </source>
</evidence>
<organism evidence="7 8">
    <name type="scientific">Litorivivens lipolytica</name>
    <dbReference type="NCBI Taxonomy" id="1524264"/>
    <lineage>
        <taxon>Bacteria</taxon>
        <taxon>Pseudomonadati</taxon>
        <taxon>Pseudomonadota</taxon>
        <taxon>Gammaproteobacteria</taxon>
        <taxon>Litorivivens</taxon>
    </lineage>
</organism>
<evidence type="ECO:0000256" key="5">
    <source>
        <dbReference type="SAM" id="Phobius"/>
    </source>
</evidence>
<feature type="transmembrane region" description="Helical" evidence="5">
    <location>
        <begin position="218"/>
        <end position="237"/>
    </location>
</feature>
<dbReference type="InterPro" id="IPR000620">
    <property type="entry name" value="EamA_dom"/>
</dbReference>
<evidence type="ECO:0000313" key="8">
    <source>
        <dbReference type="Proteomes" id="UP000537130"/>
    </source>
</evidence>
<protein>
    <submittedName>
        <fullName evidence="7">Drug/metabolite transporter (DMT)-like permease</fullName>
    </submittedName>
</protein>
<comment type="subcellular location">
    <subcellularLocation>
        <location evidence="1">Membrane</location>
        <topology evidence="1">Multi-pass membrane protein</topology>
    </subcellularLocation>
</comment>
<feature type="transmembrane region" description="Helical" evidence="5">
    <location>
        <begin position="244"/>
        <end position="264"/>
    </location>
</feature>
<dbReference type="PANTHER" id="PTHR22911:SF6">
    <property type="entry name" value="SOLUTE CARRIER FAMILY 35 MEMBER G1"/>
    <property type="match status" value="1"/>
</dbReference>
<keyword evidence="8" id="KW-1185">Reference proteome</keyword>
<feature type="transmembrane region" description="Helical" evidence="5">
    <location>
        <begin position="77"/>
        <end position="96"/>
    </location>
</feature>
<dbReference type="EMBL" id="JACHWY010000001">
    <property type="protein sequence ID" value="MBB3046669.1"/>
    <property type="molecule type" value="Genomic_DNA"/>
</dbReference>
<dbReference type="GO" id="GO:0016020">
    <property type="term" value="C:membrane"/>
    <property type="evidence" value="ECO:0007669"/>
    <property type="project" value="UniProtKB-SubCell"/>
</dbReference>
<keyword evidence="3 5" id="KW-1133">Transmembrane helix</keyword>
<name>A0A7W4Z4N2_9GAMM</name>
<dbReference type="Pfam" id="PF00892">
    <property type="entry name" value="EamA"/>
    <property type="match status" value="2"/>
</dbReference>
<evidence type="ECO:0000256" key="4">
    <source>
        <dbReference type="ARBA" id="ARBA00023136"/>
    </source>
</evidence>
<dbReference type="Proteomes" id="UP000537130">
    <property type="component" value="Unassembled WGS sequence"/>
</dbReference>
<evidence type="ECO:0000259" key="6">
    <source>
        <dbReference type="Pfam" id="PF00892"/>
    </source>
</evidence>
<feature type="transmembrane region" description="Helical" evidence="5">
    <location>
        <begin position="108"/>
        <end position="125"/>
    </location>
</feature>
<dbReference type="SUPFAM" id="SSF103481">
    <property type="entry name" value="Multidrug resistance efflux transporter EmrE"/>
    <property type="match status" value="2"/>
</dbReference>
<evidence type="ECO:0000256" key="3">
    <source>
        <dbReference type="ARBA" id="ARBA00022989"/>
    </source>
</evidence>
<evidence type="ECO:0000256" key="2">
    <source>
        <dbReference type="ARBA" id="ARBA00022692"/>
    </source>
</evidence>
<dbReference type="RefSeq" id="WP_183409350.1">
    <property type="nucleotide sequence ID" value="NZ_JACHWY010000001.1"/>
</dbReference>
<gene>
    <name evidence="7" type="ORF">FHR99_000905</name>
</gene>
<feature type="transmembrane region" description="Helical" evidence="5">
    <location>
        <begin position="270"/>
        <end position="287"/>
    </location>
</feature>
<feature type="domain" description="EamA" evidence="6">
    <location>
        <begin position="17"/>
        <end position="148"/>
    </location>
</feature>
<keyword evidence="2 5" id="KW-0812">Transmembrane</keyword>
<feature type="domain" description="EamA" evidence="6">
    <location>
        <begin position="157"/>
        <end position="287"/>
    </location>
</feature>
<dbReference type="InterPro" id="IPR037185">
    <property type="entry name" value="EmrE-like"/>
</dbReference>
<proteinExistence type="predicted"/>
<accession>A0A7W4Z4N2</accession>
<reference evidence="7 8" key="1">
    <citation type="submission" date="2020-08" db="EMBL/GenBank/DDBJ databases">
        <title>Genomic Encyclopedia of Type Strains, Phase III (KMG-III): the genomes of soil and plant-associated and newly described type strains.</title>
        <authorList>
            <person name="Whitman W."/>
        </authorList>
    </citation>
    <scope>NUCLEOTIDE SEQUENCE [LARGE SCALE GENOMIC DNA]</scope>
    <source>
        <strain evidence="7 8">CECT 8654</strain>
    </source>
</reference>
<comment type="caution">
    <text evidence="7">The sequence shown here is derived from an EMBL/GenBank/DDBJ whole genome shotgun (WGS) entry which is preliminary data.</text>
</comment>
<feature type="transmembrane region" description="Helical" evidence="5">
    <location>
        <begin position="188"/>
        <end position="206"/>
    </location>
</feature>
<feature type="transmembrane region" description="Helical" evidence="5">
    <location>
        <begin position="132"/>
        <end position="149"/>
    </location>
</feature>
<evidence type="ECO:0000256" key="1">
    <source>
        <dbReference type="ARBA" id="ARBA00004141"/>
    </source>
</evidence>